<proteinExistence type="predicted"/>
<organism evidence="1 2">
    <name type="scientific">Penicillium digitatum</name>
    <name type="common">Green mold</name>
    <dbReference type="NCBI Taxonomy" id="36651"/>
    <lineage>
        <taxon>Eukaryota</taxon>
        <taxon>Fungi</taxon>
        <taxon>Dikarya</taxon>
        <taxon>Ascomycota</taxon>
        <taxon>Pezizomycotina</taxon>
        <taxon>Eurotiomycetes</taxon>
        <taxon>Eurotiomycetidae</taxon>
        <taxon>Eurotiales</taxon>
        <taxon>Aspergillaceae</taxon>
        <taxon>Penicillium</taxon>
    </lineage>
</organism>
<dbReference type="EMBL" id="CP060776">
    <property type="protein sequence ID" value="QQK44426.1"/>
    <property type="molecule type" value="Genomic_DNA"/>
</dbReference>
<reference evidence="1 2" key="1">
    <citation type="submission" date="2020-08" db="EMBL/GenBank/DDBJ databases">
        <title>The completed genome sequence of the pathogenic ascomycete fungus Penicillium digitatum.</title>
        <authorList>
            <person name="Wang M."/>
        </authorList>
    </citation>
    <scope>NUCLEOTIDE SEQUENCE [LARGE SCALE GENOMIC DNA]</scope>
    <source>
        <strain evidence="1 2">PdW03</strain>
    </source>
</reference>
<name>A0A7T6XNP1_PENDI</name>
<accession>A0A7T6XNP1</accession>
<gene>
    <name evidence="1" type="ORF">Pdw03_8327</name>
</gene>
<dbReference type="AlphaFoldDB" id="A0A7T6XNP1"/>
<dbReference type="RefSeq" id="XP_065957014.1">
    <property type="nucleotide sequence ID" value="XM_066101931.1"/>
</dbReference>
<evidence type="ECO:0000313" key="1">
    <source>
        <dbReference type="EMBL" id="QQK44426.1"/>
    </source>
</evidence>
<protein>
    <submittedName>
        <fullName evidence="1">Ethanolamine utilization EutQ</fullName>
    </submittedName>
</protein>
<dbReference type="GeneID" id="90953078"/>
<evidence type="ECO:0000313" key="2">
    <source>
        <dbReference type="Proteomes" id="UP000595662"/>
    </source>
</evidence>
<dbReference type="Proteomes" id="UP000595662">
    <property type="component" value="Chromosome 3"/>
</dbReference>
<sequence>MVDSALPFTYHAKAPLALKPPLFADENAFLGDVQSSEDENPDKPMSCGFYRLEKATRLVYPYTYDEVKNNRRGEPKSPSRRMTMGWHSVLANGSRVLLK</sequence>